<dbReference type="PRINTS" id="PR00411">
    <property type="entry name" value="PNDRDTASEI"/>
</dbReference>
<dbReference type="SUPFAM" id="SSF55424">
    <property type="entry name" value="FAD/NAD-linked reductases, dimerisation (C-terminal) domain"/>
    <property type="match status" value="1"/>
</dbReference>
<evidence type="ECO:0000256" key="2">
    <source>
        <dbReference type="ARBA" id="ARBA00007532"/>
    </source>
</evidence>
<dbReference type="PRINTS" id="PR00368">
    <property type="entry name" value="FADPNR"/>
</dbReference>
<keyword evidence="7 13" id="KW-0274">FAD</keyword>
<evidence type="ECO:0000256" key="13">
    <source>
        <dbReference type="RuleBase" id="RU003692"/>
    </source>
</evidence>
<evidence type="ECO:0000256" key="6">
    <source>
        <dbReference type="ARBA" id="ARBA00022630"/>
    </source>
</evidence>
<dbReference type="PANTHER" id="PTHR22912:SF217">
    <property type="entry name" value="DIHYDROLIPOYL DEHYDROGENASE"/>
    <property type="match status" value="1"/>
</dbReference>
<dbReference type="Proteomes" id="UP000632377">
    <property type="component" value="Unassembled WGS sequence"/>
</dbReference>
<dbReference type="InterPro" id="IPR023753">
    <property type="entry name" value="FAD/NAD-binding_dom"/>
</dbReference>
<dbReference type="InterPro" id="IPR004099">
    <property type="entry name" value="Pyr_nucl-diS_OxRdtase_dimer"/>
</dbReference>
<evidence type="ECO:0000256" key="7">
    <source>
        <dbReference type="ARBA" id="ARBA00022827"/>
    </source>
</evidence>
<evidence type="ECO:0000256" key="8">
    <source>
        <dbReference type="ARBA" id="ARBA00023002"/>
    </source>
</evidence>
<evidence type="ECO:0000313" key="17">
    <source>
        <dbReference type="Proteomes" id="UP000632377"/>
    </source>
</evidence>
<comment type="cofactor">
    <cofactor evidence="13">
        <name>FAD</name>
        <dbReference type="ChEBI" id="CHEBI:57692"/>
    </cofactor>
    <text evidence="13">Binds 1 FAD per subunit.</text>
</comment>
<dbReference type="SUPFAM" id="SSF51905">
    <property type="entry name" value="FAD/NAD(P)-binding domain"/>
    <property type="match status" value="1"/>
</dbReference>
<protein>
    <recommendedName>
        <fullName evidence="4 13">Dihydrolipoyl dehydrogenase</fullName>
        <ecNumber evidence="3 13">1.8.1.4</ecNumber>
    </recommendedName>
</protein>
<dbReference type="Gene3D" id="3.50.50.60">
    <property type="entry name" value="FAD/NAD(P)-binding domain"/>
    <property type="match status" value="2"/>
</dbReference>
<dbReference type="PANTHER" id="PTHR22912">
    <property type="entry name" value="DISULFIDE OXIDOREDUCTASE"/>
    <property type="match status" value="1"/>
</dbReference>
<gene>
    <name evidence="16" type="primary">lpdA</name>
    <name evidence="16" type="ORF">JK636_17780</name>
</gene>
<evidence type="ECO:0000313" key="16">
    <source>
        <dbReference type="EMBL" id="MBL4937569.1"/>
    </source>
</evidence>
<dbReference type="InterPro" id="IPR006258">
    <property type="entry name" value="Lipoamide_DH"/>
</dbReference>
<comment type="miscellaneous">
    <text evidence="13">The active site is a redox-active disulfide bond.</text>
</comment>
<evidence type="ECO:0000259" key="14">
    <source>
        <dbReference type="Pfam" id="PF02852"/>
    </source>
</evidence>
<evidence type="ECO:0000256" key="4">
    <source>
        <dbReference type="ARBA" id="ARBA00016961"/>
    </source>
</evidence>
<dbReference type="InterPro" id="IPR016156">
    <property type="entry name" value="FAD/NAD-linked_Rdtase_dimer_sf"/>
</dbReference>
<organism evidence="16 17">
    <name type="scientific">Clostridium rhizosphaerae</name>
    <dbReference type="NCBI Taxonomy" id="2803861"/>
    <lineage>
        <taxon>Bacteria</taxon>
        <taxon>Bacillati</taxon>
        <taxon>Bacillota</taxon>
        <taxon>Clostridia</taxon>
        <taxon>Eubacteriales</taxon>
        <taxon>Clostridiaceae</taxon>
        <taxon>Clostridium</taxon>
    </lineage>
</organism>
<keyword evidence="8 13" id="KW-0560">Oxidoreductase</keyword>
<feature type="domain" description="Pyridine nucleotide-disulphide oxidoreductase dimerisation" evidence="14">
    <location>
        <begin position="342"/>
        <end position="448"/>
    </location>
</feature>
<dbReference type="Pfam" id="PF07992">
    <property type="entry name" value="Pyr_redox_2"/>
    <property type="match status" value="1"/>
</dbReference>
<comment type="catalytic activity">
    <reaction evidence="12 13">
        <text>N(6)-[(R)-dihydrolipoyl]-L-lysyl-[protein] + NAD(+) = N(6)-[(R)-lipoyl]-L-lysyl-[protein] + NADH + H(+)</text>
        <dbReference type="Rhea" id="RHEA:15045"/>
        <dbReference type="Rhea" id="RHEA-COMP:10474"/>
        <dbReference type="Rhea" id="RHEA-COMP:10475"/>
        <dbReference type="ChEBI" id="CHEBI:15378"/>
        <dbReference type="ChEBI" id="CHEBI:57540"/>
        <dbReference type="ChEBI" id="CHEBI:57945"/>
        <dbReference type="ChEBI" id="CHEBI:83099"/>
        <dbReference type="ChEBI" id="CHEBI:83100"/>
        <dbReference type="EC" id="1.8.1.4"/>
    </reaction>
</comment>
<evidence type="ECO:0000256" key="10">
    <source>
        <dbReference type="ARBA" id="ARBA00023157"/>
    </source>
</evidence>
<proteinExistence type="inferred from homology"/>
<keyword evidence="9 13" id="KW-0520">NAD</keyword>
<sequence length="464" mass="49497">MDKDLIVIGGGPGGYVAAIRAAQLGAKVCLIEKDKLGGTCLNRGCIPTKVLYRNAEILNTLGHINDFGISISDFSIDIEKIHCRKQCIIDQLVGGVAQLLKANSVEVIYGKAVFKDKNTVSITCEDGTNKEVSSNNIIVATGSIPAVPPIKGADLEGIYSSEEILNFESLPKSLIVIGGGVVGMELACIFNAMGTKVTVVEYMPNILGQIDSDITKRLAVSLKKKGIDINLSTKVTNIERSSDGYIVYGEGKKGELKVEAEKLLLSAGRTPSVNWLNLEGIGMDFDKKGIKVDSNYETNLKGIYAIGDVNGKIMLAHAASHQGMLAAEKIMGLKASDLTHIVPSCVFVFPEIASVGITEDEAKKEGIPYKTSKFMFGANGKALALGEGEGFVKVIARDDSIIGVHIMGPHASDLIHEGTLAITHNMKIDDIKNTIHAHPTLSEAFSEAVMGITGEAIHLVPIKR</sequence>
<comment type="subcellular location">
    <subcellularLocation>
        <location evidence="1">Cytoplasm</location>
    </subcellularLocation>
</comment>
<dbReference type="NCBIfam" id="TIGR01350">
    <property type="entry name" value="lipoamide_DH"/>
    <property type="match status" value="1"/>
</dbReference>
<dbReference type="Gene3D" id="3.30.390.30">
    <property type="match status" value="1"/>
</dbReference>
<evidence type="ECO:0000256" key="9">
    <source>
        <dbReference type="ARBA" id="ARBA00023027"/>
    </source>
</evidence>
<dbReference type="GO" id="GO:0004148">
    <property type="term" value="F:dihydrolipoyl dehydrogenase (NADH) activity"/>
    <property type="evidence" value="ECO:0007669"/>
    <property type="project" value="UniProtKB-EC"/>
</dbReference>
<evidence type="ECO:0000256" key="12">
    <source>
        <dbReference type="ARBA" id="ARBA00049187"/>
    </source>
</evidence>
<evidence type="ECO:0000256" key="11">
    <source>
        <dbReference type="ARBA" id="ARBA00023284"/>
    </source>
</evidence>
<feature type="domain" description="FAD/NAD(P)-binding" evidence="15">
    <location>
        <begin position="3"/>
        <end position="323"/>
    </location>
</feature>
<evidence type="ECO:0000256" key="3">
    <source>
        <dbReference type="ARBA" id="ARBA00012608"/>
    </source>
</evidence>
<comment type="similarity">
    <text evidence="2 13">Belongs to the class-I pyridine nucleotide-disulfide oxidoreductase family.</text>
</comment>
<reference evidence="16 17" key="1">
    <citation type="submission" date="2021-01" db="EMBL/GenBank/DDBJ databases">
        <title>Genome public.</title>
        <authorList>
            <person name="Liu C."/>
            <person name="Sun Q."/>
        </authorList>
    </citation>
    <scope>NUCLEOTIDE SEQUENCE [LARGE SCALE GENOMIC DNA]</scope>
    <source>
        <strain evidence="16 17">YIM B02515</strain>
    </source>
</reference>
<dbReference type="EMBL" id="JAESWC010000014">
    <property type="protein sequence ID" value="MBL4937569.1"/>
    <property type="molecule type" value="Genomic_DNA"/>
</dbReference>
<dbReference type="RefSeq" id="WP_202750310.1">
    <property type="nucleotide sequence ID" value="NZ_JAESWC010000014.1"/>
</dbReference>
<keyword evidence="5" id="KW-0963">Cytoplasm</keyword>
<dbReference type="InterPro" id="IPR012999">
    <property type="entry name" value="Pyr_OxRdtase_I_AS"/>
</dbReference>
<keyword evidence="10" id="KW-1015">Disulfide bond</keyword>
<keyword evidence="17" id="KW-1185">Reference proteome</keyword>
<evidence type="ECO:0000256" key="1">
    <source>
        <dbReference type="ARBA" id="ARBA00004496"/>
    </source>
</evidence>
<accession>A0ABS1TDX5</accession>
<name>A0ABS1TDX5_9CLOT</name>
<dbReference type="PROSITE" id="PS00076">
    <property type="entry name" value="PYRIDINE_REDOX_1"/>
    <property type="match status" value="1"/>
</dbReference>
<keyword evidence="11 13" id="KW-0676">Redox-active center</keyword>
<evidence type="ECO:0000259" key="15">
    <source>
        <dbReference type="Pfam" id="PF07992"/>
    </source>
</evidence>
<dbReference type="InterPro" id="IPR001100">
    <property type="entry name" value="Pyr_nuc-diS_OxRdtase"/>
</dbReference>
<dbReference type="Pfam" id="PF02852">
    <property type="entry name" value="Pyr_redox_dim"/>
    <property type="match status" value="1"/>
</dbReference>
<dbReference type="InterPro" id="IPR050151">
    <property type="entry name" value="Class-I_Pyr_Nuc-Dis_Oxidored"/>
</dbReference>
<dbReference type="EC" id="1.8.1.4" evidence="3 13"/>
<comment type="caution">
    <text evidence="16">The sequence shown here is derived from an EMBL/GenBank/DDBJ whole genome shotgun (WGS) entry which is preliminary data.</text>
</comment>
<evidence type="ECO:0000256" key="5">
    <source>
        <dbReference type="ARBA" id="ARBA00022490"/>
    </source>
</evidence>
<dbReference type="PIRSF" id="PIRSF000350">
    <property type="entry name" value="Mercury_reductase_MerA"/>
    <property type="match status" value="1"/>
</dbReference>
<dbReference type="InterPro" id="IPR036188">
    <property type="entry name" value="FAD/NAD-bd_sf"/>
</dbReference>
<keyword evidence="6 13" id="KW-0285">Flavoprotein</keyword>